<dbReference type="AlphaFoldDB" id="A0AA88UB01"/>
<protein>
    <submittedName>
        <fullName evidence="1">Uncharacterized protein</fullName>
    </submittedName>
</protein>
<accession>A0AA88UB01</accession>
<gene>
    <name evidence="1" type="ORF">RJ640_007216</name>
</gene>
<organism evidence="1 2">
    <name type="scientific">Escallonia rubra</name>
    <dbReference type="NCBI Taxonomy" id="112253"/>
    <lineage>
        <taxon>Eukaryota</taxon>
        <taxon>Viridiplantae</taxon>
        <taxon>Streptophyta</taxon>
        <taxon>Embryophyta</taxon>
        <taxon>Tracheophyta</taxon>
        <taxon>Spermatophyta</taxon>
        <taxon>Magnoliopsida</taxon>
        <taxon>eudicotyledons</taxon>
        <taxon>Gunneridae</taxon>
        <taxon>Pentapetalae</taxon>
        <taxon>asterids</taxon>
        <taxon>campanulids</taxon>
        <taxon>Escalloniales</taxon>
        <taxon>Escalloniaceae</taxon>
        <taxon>Escallonia</taxon>
    </lineage>
</organism>
<comment type="caution">
    <text evidence="1">The sequence shown here is derived from an EMBL/GenBank/DDBJ whole genome shotgun (WGS) entry which is preliminary data.</text>
</comment>
<dbReference type="EMBL" id="JAVXUO010001972">
    <property type="protein sequence ID" value="KAK2977580.1"/>
    <property type="molecule type" value="Genomic_DNA"/>
</dbReference>
<evidence type="ECO:0000313" key="1">
    <source>
        <dbReference type="EMBL" id="KAK2977580.1"/>
    </source>
</evidence>
<proteinExistence type="predicted"/>
<dbReference type="Proteomes" id="UP001187471">
    <property type="component" value="Unassembled WGS sequence"/>
</dbReference>
<sequence length="124" mass="13855">MGFANYCQAKLTIVQEELSRAHEKGFKQSVMESDALEVLEAISTASSLDPNICIILRTSDLDSGIYDIDYRGPETHSYLPPPNLYGRKHGFHQERSMKHRRSKGLRAGHAGKLLLAELQMTLGP</sequence>
<reference evidence="1" key="1">
    <citation type="submission" date="2022-12" db="EMBL/GenBank/DDBJ databases">
        <title>Draft genome assemblies for two species of Escallonia (Escalloniales).</title>
        <authorList>
            <person name="Chanderbali A."/>
            <person name="Dervinis C."/>
            <person name="Anghel I."/>
            <person name="Soltis D."/>
            <person name="Soltis P."/>
            <person name="Zapata F."/>
        </authorList>
    </citation>
    <scope>NUCLEOTIDE SEQUENCE</scope>
    <source>
        <strain evidence="1">UCBG92.1500</strain>
        <tissue evidence="1">Leaf</tissue>
    </source>
</reference>
<evidence type="ECO:0000313" key="2">
    <source>
        <dbReference type="Proteomes" id="UP001187471"/>
    </source>
</evidence>
<name>A0AA88UB01_9ASTE</name>
<keyword evidence="2" id="KW-1185">Reference proteome</keyword>